<dbReference type="PANTHER" id="PTHR11766">
    <property type="entry name" value="TYROSYL-TRNA SYNTHETASE"/>
    <property type="match status" value="1"/>
</dbReference>
<evidence type="ECO:0000256" key="11">
    <source>
        <dbReference type="ARBA" id="ARBA00048248"/>
    </source>
</evidence>
<dbReference type="SMART" id="SM00363">
    <property type="entry name" value="S4"/>
    <property type="match status" value="1"/>
</dbReference>
<dbReference type="Pfam" id="PF00579">
    <property type="entry name" value="tRNA-synt_1b"/>
    <property type="match status" value="1"/>
</dbReference>
<reference evidence="13" key="1">
    <citation type="submission" date="2018-05" db="EMBL/GenBank/DDBJ databases">
        <authorList>
            <person name="Lanie J.A."/>
            <person name="Ng W.-L."/>
            <person name="Kazmierczak K.M."/>
            <person name="Andrzejewski T.M."/>
            <person name="Davidsen T.M."/>
            <person name="Wayne K.J."/>
            <person name="Tettelin H."/>
            <person name="Glass J.I."/>
            <person name="Rusch D."/>
            <person name="Podicherti R."/>
            <person name="Tsui H.-C.T."/>
            <person name="Winkler M.E."/>
        </authorList>
    </citation>
    <scope>NUCLEOTIDE SEQUENCE</scope>
</reference>
<evidence type="ECO:0000256" key="1">
    <source>
        <dbReference type="ARBA" id="ARBA00004496"/>
    </source>
</evidence>
<dbReference type="EMBL" id="UINC01004274">
    <property type="protein sequence ID" value="SVA13114.1"/>
    <property type="molecule type" value="Genomic_DNA"/>
</dbReference>
<dbReference type="EC" id="6.1.1.1" evidence="2"/>
<dbReference type="GO" id="GO:0006437">
    <property type="term" value="P:tyrosyl-tRNA aminoacylation"/>
    <property type="evidence" value="ECO:0007669"/>
    <property type="project" value="InterPro"/>
</dbReference>
<dbReference type="CDD" id="cd00165">
    <property type="entry name" value="S4"/>
    <property type="match status" value="1"/>
</dbReference>
<dbReference type="GO" id="GO:0005829">
    <property type="term" value="C:cytosol"/>
    <property type="evidence" value="ECO:0007669"/>
    <property type="project" value="TreeGrafter"/>
</dbReference>
<dbReference type="Gene3D" id="1.10.240.10">
    <property type="entry name" value="Tyrosyl-Transfer RNA Synthetase"/>
    <property type="match status" value="1"/>
</dbReference>
<dbReference type="InterPro" id="IPR036986">
    <property type="entry name" value="S4_RNA-bd_sf"/>
</dbReference>
<dbReference type="InterPro" id="IPR002305">
    <property type="entry name" value="aa-tRNA-synth_Ic"/>
</dbReference>
<comment type="catalytic activity">
    <reaction evidence="11">
        <text>tRNA(Tyr) + L-tyrosine + ATP = L-tyrosyl-tRNA(Tyr) + AMP + diphosphate + H(+)</text>
        <dbReference type="Rhea" id="RHEA:10220"/>
        <dbReference type="Rhea" id="RHEA-COMP:9706"/>
        <dbReference type="Rhea" id="RHEA-COMP:9707"/>
        <dbReference type="ChEBI" id="CHEBI:15378"/>
        <dbReference type="ChEBI" id="CHEBI:30616"/>
        <dbReference type="ChEBI" id="CHEBI:33019"/>
        <dbReference type="ChEBI" id="CHEBI:58315"/>
        <dbReference type="ChEBI" id="CHEBI:78442"/>
        <dbReference type="ChEBI" id="CHEBI:78536"/>
        <dbReference type="ChEBI" id="CHEBI:456215"/>
        <dbReference type="EC" id="6.1.1.1"/>
    </reaction>
</comment>
<keyword evidence="7" id="KW-0694">RNA-binding</keyword>
<dbReference type="GO" id="GO:0042802">
    <property type="term" value="F:identical protein binding"/>
    <property type="evidence" value="ECO:0007669"/>
    <property type="project" value="UniProtKB-ARBA"/>
</dbReference>
<comment type="subcellular location">
    <subcellularLocation>
        <location evidence="1">Cytoplasm</location>
    </subcellularLocation>
</comment>
<dbReference type="FunFam" id="1.10.240.10:FF:000001">
    <property type="entry name" value="Tyrosine--tRNA ligase"/>
    <property type="match status" value="1"/>
</dbReference>
<evidence type="ECO:0000256" key="4">
    <source>
        <dbReference type="ARBA" id="ARBA00022598"/>
    </source>
</evidence>
<evidence type="ECO:0000256" key="8">
    <source>
        <dbReference type="ARBA" id="ARBA00022917"/>
    </source>
</evidence>
<feature type="domain" description="RNA-binding S4" evidence="12">
    <location>
        <begin position="358"/>
        <end position="416"/>
    </location>
</feature>
<dbReference type="HAMAP" id="MF_02006">
    <property type="entry name" value="Tyr_tRNA_synth_type1"/>
    <property type="match status" value="1"/>
</dbReference>
<dbReference type="PROSITE" id="PS50889">
    <property type="entry name" value="S4"/>
    <property type="match status" value="1"/>
</dbReference>
<evidence type="ECO:0000256" key="2">
    <source>
        <dbReference type="ARBA" id="ARBA00013160"/>
    </source>
</evidence>
<dbReference type="SUPFAM" id="SSF55174">
    <property type="entry name" value="Alpha-L RNA-binding motif"/>
    <property type="match status" value="1"/>
</dbReference>
<evidence type="ECO:0000256" key="3">
    <source>
        <dbReference type="ARBA" id="ARBA00022490"/>
    </source>
</evidence>
<name>A0A381TBJ9_9ZZZZ</name>
<dbReference type="Pfam" id="PF22421">
    <property type="entry name" value="SYY_C-terminal"/>
    <property type="match status" value="1"/>
</dbReference>
<dbReference type="InterPro" id="IPR002307">
    <property type="entry name" value="Tyr-tRNA-ligase"/>
</dbReference>
<dbReference type="AlphaFoldDB" id="A0A381TBJ9"/>
<keyword evidence="3" id="KW-0963">Cytoplasm</keyword>
<dbReference type="PRINTS" id="PR01040">
    <property type="entry name" value="TRNASYNTHTYR"/>
</dbReference>
<keyword evidence="4" id="KW-0436">Ligase</keyword>
<dbReference type="GO" id="GO:0003723">
    <property type="term" value="F:RNA binding"/>
    <property type="evidence" value="ECO:0007669"/>
    <property type="project" value="UniProtKB-KW"/>
</dbReference>
<feature type="non-terminal residue" evidence="13">
    <location>
        <position position="424"/>
    </location>
</feature>
<keyword evidence="8" id="KW-0648">Protein biosynthesis</keyword>
<dbReference type="Gene3D" id="3.40.50.620">
    <property type="entry name" value="HUPs"/>
    <property type="match status" value="1"/>
</dbReference>
<dbReference type="InterPro" id="IPR014729">
    <property type="entry name" value="Rossmann-like_a/b/a_fold"/>
</dbReference>
<dbReference type="GO" id="GO:0005524">
    <property type="term" value="F:ATP binding"/>
    <property type="evidence" value="ECO:0007669"/>
    <property type="project" value="UniProtKB-KW"/>
</dbReference>
<keyword evidence="6" id="KW-0067">ATP-binding</keyword>
<gene>
    <name evidence="13" type="ORF">METZ01_LOCUS65968</name>
</gene>
<dbReference type="FunFam" id="3.40.50.620:FF:000008">
    <property type="entry name" value="Tyrosine--tRNA ligase"/>
    <property type="match status" value="1"/>
</dbReference>
<dbReference type="PANTHER" id="PTHR11766:SF0">
    <property type="entry name" value="TYROSINE--TRNA LIGASE, MITOCHONDRIAL"/>
    <property type="match status" value="1"/>
</dbReference>
<dbReference type="InterPro" id="IPR002942">
    <property type="entry name" value="S4_RNA-bd"/>
</dbReference>
<keyword evidence="5" id="KW-0547">Nucleotide-binding</keyword>
<dbReference type="NCBIfam" id="TIGR00234">
    <property type="entry name" value="tyrS"/>
    <property type="match status" value="1"/>
</dbReference>
<protein>
    <recommendedName>
        <fullName evidence="2">tyrosine--tRNA ligase</fullName>
        <ecNumber evidence="2">6.1.1.1</ecNumber>
    </recommendedName>
    <alternativeName>
        <fullName evidence="10">Tyrosyl-tRNA synthetase</fullName>
    </alternativeName>
</protein>
<sequence length="424" mass="46176">MSKLIEELRWRGLLQDATEGAAEHLAGAPRTGYIGFDPSASSLHVGNLLVVMDLVHMQRHGHTSIALVGGGTGLIGDPSGKTSERQLLTKEIAAENAEGIRGQLAHFLDFDVKSNPAIMRNNLDWLGQLSLVDFLRDIGKHFSVNQLLAKESVKRRLDNEETGLSYTEFSYALLQSYDFLELYRRDQCTVQLGGSDQWGNITAGTDLVRRVAGGKAFGVVSPLLTNASGTKFGKTEAGNIWLDPELTSPFAFYQFWVNTDDRDVIGFLKCFSLLSQHKISELEEATRAEPDKRTAQKVLADEVTDRVHGETGLAAARKATQALFGGDILGLNASEISEVFADVPSSELEKSRLGGDGLQLVEILAESGVASSKGDARRAIEGGGIYLNGERIQDVSRALSMEDAIEGRYLLLRKGKRAYHLVAV</sequence>
<dbReference type="SUPFAM" id="SSF52374">
    <property type="entry name" value="Nucleotidylyl transferase"/>
    <property type="match status" value="1"/>
</dbReference>
<accession>A0A381TBJ9</accession>
<keyword evidence="9" id="KW-0030">Aminoacyl-tRNA synthetase</keyword>
<dbReference type="Gene3D" id="3.10.290.10">
    <property type="entry name" value="RNA-binding S4 domain"/>
    <property type="match status" value="1"/>
</dbReference>
<organism evidence="13">
    <name type="scientific">marine metagenome</name>
    <dbReference type="NCBI Taxonomy" id="408172"/>
    <lineage>
        <taxon>unclassified sequences</taxon>
        <taxon>metagenomes</taxon>
        <taxon>ecological metagenomes</taxon>
    </lineage>
</organism>
<evidence type="ECO:0000256" key="10">
    <source>
        <dbReference type="ARBA" id="ARBA00033323"/>
    </source>
</evidence>
<dbReference type="GO" id="GO:0004831">
    <property type="term" value="F:tyrosine-tRNA ligase activity"/>
    <property type="evidence" value="ECO:0007669"/>
    <property type="project" value="UniProtKB-EC"/>
</dbReference>
<dbReference type="InterPro" id="IPR024107">
    <property type="entry name" value="Tyr-tRNA-ligase_bac_1"/>
</dbReference>
<dbReference type="InterPro" id="IPR054608">
    <property type="entry name" value="SYY-like_C"/>
</dbReference>
<dbReference type="CDD" id="cd00805">
    <property type="entry name" value="TyrRS_core"/>
    <property type="match status" value="1"/>
</dbReference>
<proteinExistence type="inferred from homology"/>
<evidence type="ECO:0000313" key="13">
    <source>
        <dbReference type="EMBL" id="SVA13114.1"/>
    </source>
</evidence>
<evidence type="ECO:0000256" key="9">
    <source>
        <dbReference type="ARBA" id="ARBA00023146"/>
    </source>
</evidence>
<evidence type="ECO:0000256" key="5">
    <source>
        <dbReference type="ARBA" id="ARBA00022741"/>
    </source>
</evidence>
<dbReference type="InterPro" id="IPR024088">
    <property type="entry name" value="Tyr-tRNA-ligase_bac-type"/>
</dbReference>
<evidence type="ECO:0000259" key="12">
    <source>
        <dbReference type="SMART" id="SM00363"/>
    </source>
</evidence>
<evidence type="ECO:0000256" key="6">
    <source>
        <dbReference type="ARBA" id="ARBA00022840"/>
    </source>
</evidence>
<evidence type="ECO:0000256" key="7">
    <source>
        <dbReference type="ARBA" id="ARBA00022884"/>
    </source>
</evidence>